<accession>A0A1L7CQ43</accession>
<dbReference type="InterPro" id="IPR025962">
    <property type="entry name" value="SdpI/YhfL"/>
</dbReference>
<dbReference type="Proteomes" id="UP000185479">
    <property type="component" value="Chromosome"/>
</dbReference>
<feature type="transmembrane region" description="Helical" evidence="1">
    <location>
        <begin position="78"/>
        <end position="97"/>
    </location>
</feature>
<dbReference type="KEGG" id="cfc:CFLV_12760"/>
<reference evidence="3 5" key="2">
    <citation type="submission" date="2019-06" db="EMBL/GenBank/DDBJ databases">
        <title>Whole genome shotgun sequence of Corynebacterium flavescens NBRC 14136.</title>
        <authorList>
            <person name="Hosoyama A."/>
            <person name="Uohara A."/>
            <person name="Ohji S."/>
            <person name="Ichikawa N."/>
        </authorList>
    </citation>
    <scope>NUCLEOTIDE SEQUENCE [LARGE SCALE GENOMIC DNA]</scope>
    <source>
        <strain evidence="3 5">NBRC 14136</strain>
    </source>
</reference>
<sequence length="155" mass="16074">MLAVGIIMLIVAALLLIVGGLAATGHLPGNNVIGLRLVEIRKSRAAWDNAHKVAGLFWVLSGVALLFGGIAALNASGWMWLLPAAMLIVSVLALSVGSNMGSRAAYLFDQAHKEEEEGCGDSCNCGDSCDSASEQPAAEVDLGALRQAAEKSDKQ</sequence>
<evidence type="ECO:0000313" key="4">
    <source>
        <dbReference type="Proteomes" id="UP000185479"/>
    </source>
</evidence>
<dbReference type="Pfam" id="PF13630">
    <property type="entry name" value="SdpI"/>
    <property type="match status" value="1"/>
</dbReference>
<keyword evidence="4" id="KW-1185">Reference proteome</keyword>
<dbReference type="EMBL" id="BJNB01000011">
    <property type="protein sequence ID" value="GEB97477.1"/>
    <property type="molecule type" value="Genomic_DNA"/>
</dbReference>
<dbReference type="AlphaFoldDB" id="A0A1L7CQ43"/>
<organism evidence="2 4">
    <name type="scientific">Corynebacterium flavescens</name>
    <dbReference type="NCBI Taxonomy" id="28028"/>
    <lineage>
        <taxon>Bacteria</taxon>
        <taxon>Bacillati</taxon>
        <taxon>Actinomycetota</taxon>
        <taxon>Actinomycetes</taxon>
        <taxon>Mycobacteriales</taxon>
        <taxon>Corynebacteriaceae</taxon>
        <taxon>Corynebacterium</taxon>
    </lineage>
</organism>
<evidence type="ECO:0000313" key="3">
    <source>
        <dbReference type="EMBL" id="GEB97477.1"/>
    </source>
</evidence>
<dbReference type="GeneID" id="82881532"/>
<feature type="transmembrane region" description="Helical" evidence="1">
    <location>
        <begin position="6"/>
        <end position="29"/>
    </location>
</feature>
<dbReference type="Proteomes" id="UP000315353">
    <property type="component" value="Unassembled WGS sequence"/>
</dbReference>
<keyword evidence="1" id="KW-0472">Membrane</keyword>
<reference evidence="2 4" key="1">
    <citation type="submission" date="2014-08" db="EMBL/GenBank/DDBJ databases">
        <title>Complete genome sequence of Corynebacterium flavescens OJ8(T)(=DSM 20296(T)), isolated from cheese.</title>
        <authorList>
            <person name="Ruckert C."/>
            <person name="Albersmeier A."/>
            <person name="Winkler A."/>
            <person name="Kalinowski J."/>
        </authorList>
    </citation>
    <scope>NUCLEOTIDE SEQUENCE [LARGE SCALE GENOMIC DNA]</scope>
    <source>
        <strain evidence="2 4">OJ8</strain>
    </source>
</reference>
<evidence type="ECO:0000256" key="1">
    <source>
        <dbReference type="SAM" id="Phobius"/>
    </source>
</evidence>
<dbReference type="OrthoDB" id="4420493at2"/>
<name>A0A1L7CQ43_CORFL</name>
<evidence type="ECO:0000313" key="5">
    <source>
        <dbReference type="Proteomes" id="UP000315353"/>
    </source>
</evidence>
<feature type="transmembrane region" description="Helical" evidence="1">
    <location>
        <begin position="50"/>
        <end position="72"/>
    </location>
</feature>
<dbReference type="RefSeq" id="WP_075730869.1">
    <property type="nucleotide sequence ID" value="NZ_BJNB01000011.1"/>
</dbReference>
<protein>
    <submittedName>
        <fullName evidence="2">Membrane protein</fullName>
    </submittedName>
    <submittedName>
        <fullName evidence="3">Permease</fullName>
    </submittedName>
</protein>
<keyword evidence="1" id="KW-0812">Transmembrane</keyword>
<dbReference type="EMBL" id="CP009246">
    <property type="protein sequence ID" value="APT87931.1"/>
    <property type="molecule type" value="Genomic_DNA"/>
</dbReference>
<proteinExistence type="predicted"/>
<gene>
    <name evidence="3" type="ORF">CFL01nite_09720</name>
    <name evidence="2" type="ORF">CFLV_12760</name>
</gene>
<evidence type="ECO:0000313" key="2">
    <source>
        <dbReference type="EMBL" id="APT87931.1"/>
    </source>
</evidence>
<keyword evidence="1" id="KW-1133">Transmembrane helix</keyword>